<reference evidence="2" key="1">
    <citation type="journal article" date="2019" name="Int. J. Syst. Evol. Microbiol.">
        <title>The Global Catalogue of Microorganisms (GCM) 10K type strain sequencing project: providing services to taxonomists for standard genome sequencing and annotation.</title>
        <authorList>
            <consortium name="The Broad Institute Genomics Platform"/>
            <consortium name="The Broad Institute Genome Sequencing Center for Infectious Disease"/>
            <person name="Wu L."/>
            <person name="Ma J."/>
        </authorList>
    </citation>
    <scope>NUCLEOTIDE SEQUENCE [LARGE SCALE GENOMIC DNA]</scope>
    <source>
        <strain evidence="2">JCM 31696</strain>
    </source>
</reference>
<dbReference type="SUPFAM" id="SSF56645">
    <property type="entry name" value="Acyl-CoA dehydrogenase NM domain-like"/>
    <property type="match status" value="1"/>
</dbReference>
<dbReference type="EC" id="1.3.8.-" evidence="1"/>
<dbReference type="PANTHER" id="PTHR42803">
    <property type="entry name" value="ACYL-COA DEHYDROGENASE"/>
    <property type="match status" value="1"/>
</dbReference>
<gene>
    <name evidence="1" type="ORF">ACFQ07_29375</name>
</gene>
<evidence type="ECO:0000313" key="2">
    <source>
        <dbReference type="Proteomes" id="UP001597083"/>
    </source>
</evidence>
<dbReference type="PANTHER" id="PTHR42803:SF3">
    <property type="entry name" value="ACYL-COA DEHYDROGENASE-RELATED"/>
    <property type="match status" value="1"/>
</dbReference>
<name>A0ABW3CRF1_9ACTN</name>
<keyword evidence="2" id="KW-1185">Reference proteome</keyword>
<sequence length="130" mass="14481">MSSQILSRRDLEFLLHEWLDVERLTARPRYADHDRTTFDAVLELAERIATDHFAPHNKLSDANEPTFDGERVQLIPEIKKALDVFAESGLPAANLDAEYGGMQLPHVVGSACTAWFQAAAIATQSYALLT</sequence>
<dbReference type="InterPro" id="IPR009100">
    <property type="entry name" value="AcylCoA_DH/oxidase_NM_dom_sf"/>
</dbReference>
<evidence type="ECO:0000313" key="1">
    <source>
        <dbReference type="EMBL" id="MFD0856387.1"/>
    </source>
</evidence>
<keyword evidence="1" id="KW-0560">Oxidoreductase</keyword>
<protein>
    <submittedName>
        <fullName evidence="1">Acyl-CoA dehydrogenase family protein</fullName>
        <ecNumber evidence="1">1.3.8.-</ecNumber>
    </submittedName>
</protein>
<proteinExistence type="predicted"/>
<dbReference type="GO" id="GO:0016491">
    <property type="term" value="F:oxidoreductase activity"/>
    <property type="evidence" value="ECO:0007669"/>
    <property type="project" value="UniProtKB-KW"/>
</dbReference>
<organism evidence="1 2">
    <name type="scientific">Actinomadura adrarensis</name>
    <dbReference type="NCBI Taxonomy" id="1819600"/>
    <lineage>
        <taxon>Bacteria</taxon>
        <taxon>Bacillati</taxon>
        <taxon>Actinomycetota</taxon>
        <taxon>Actinomycetes</taxon>
        <taxon>Streptosporangiales</taxon>
        <taxon>Thermomonosporaceae</taxon>
        <taxon>Actinomadura</taxon>
    </lineage>
</organism>
<accession>A0ABW3CRF1</accession>
<feature type="non-terminal residue" evidence="1">
    <location>
        <position position="130"/>
    </location>
</feature>
<dbReference type="InterPro" id="IPR052166">
    <property type="entry name" value="Diverse_Acyl-CoA_DH"/>
</dbReference>
<comment type="caution">
    <text evidence="1">The sequence shown here is derived from an EMBL/GenBank/DDBJ whole genome shotgun (WGS) entry which is preliminary data.</text>
</comment>
<dbReference type="Proteomes" id="UP001597083">
    <property type="component" value="Unassembled WGS sequence"/>
</dbReference>
<dbReference type="EMBL" id="JBHTIR010004094">
    <property type="protein sequence ID" value="MFD0856387.1"/>
    <property type="molecule type" value="Genomic_DNA"/>
</dbReference>